<dbReference type="GO" id="GO:0051539">
    <property type="term" value="F:4 iron, 4 sulfur cluster binding"/>
    <property type="evidence" value="ECO:0007669"/>
    <property type="project" value="UniProtKB-KW"/>
</dbReference>
<dbReference type="InterPro" id="IPR013785">
    <property type="entry name" value="Aldolase_TIM"/>
</dbReference>
<dbReference type="EMBL" id="FQYT01000003">
    <property type="protein sequence ID" value="SHI46278.1"/>
    <property type="molecule type" value="Genomic_DNA"/>
</dbReference>
<evidence type="ECO:0000256" key="6">
    <source>
        <dbReference type="ARBA" id="ARBA00023014"/>
    </source>
</evidence>
<dbReference type="OrthoDB" id="9782387at2"/>
<dbReference type="InterPro" id="IPR058240">
    <property type="entry name" value="rSAM_sf"/>
</dbReference>
<dbReference type="Gene3D" id="3.20.20.70">
    <property type="entry name" value="Aldolase class I"/>
    <property type="match status" value="1"/>
</dbReference>
<dbReference type="PANTHER" id="PTHR30352">
    <property type="entry name" value="PYRUVATE FORMATE-LYASE-ACTIVATING ENZYME"/>
    <property type="match status" value="1"/>
</dbReference>
<dbReference type="CDD" id="cd01335">
    <property type="entry name" value="Radical_SAM"/>
    <property type="match status" value="1"/>
</dbReference>
<keyword evidence="5" id="KW-0408">Iron</keyword>
<evidence type="ECO:0000256" key="5">
    <source>
        <dbReference type="ARBA" id="ARBA00023004"/>
    </source>
</evidence>
<protein>
    <submittedName>
        <fullName evidence="8">Pyruvate formate lyase activating enzyme</fullName>
    </submittedName>
</protein>
<evidence type="ECO:0000256" key="1">
    <source>
        <dbReference type="ARBA" id="ARBA00001966"/>
    </source>
</evidence>
<evidence type="ECO:0000259" key="7">
    <source>
        <dbReference type="PROSITE" id="PS51918"/>
    </source>
</evidence>
<dbReference type="GO" id="GO:0046872">
    <property type="term" value="F:metal ion binding"/>
    <property type="evidence" value="ECO:0007669"/>
    <property type="project" value="UniProtKB-KW"/>
</dbReference>
<evidence type="ECO:0000256" key="3">
    <source>
        <dbReference type="ARBA" id="ARBA00022691"/>
    </source>
</evidence>
<dbReference type="Proteomes" id="UP000184342">
    <property type="component" value="Unassembled WGS sequence"/>
</dbReference>
<keyword evidence="4" id="KW-0479">Metal-binding</keyword>
<keyword evidence="8" id="KW-0670">Pyruvate</keyword>
<dbReference type="SUPFAM" id="SSF102114">
    <property type="entry name" value="Radical SAM enzymes"/>
    <property type="match status" value="1"/>
</dbReference>
<dbReference type="RefSeq" id="WP_073992607.1">
    <property type="nucleotide sequence ID" value="NZ_FQYT01000003.1"/>
</dbReference>
<dbReference type="NCBIfam" id="TIGR02495">
    <property type="entry name" value="NrdG2"/>
    <property type="match status" value="1"/>
</dbReference>
<dbReference type="InterPro" id="IPR007197">
    <property type="entry name" value="rSAM"/>
</dbReference>
<keyword evidence="3" id="KW-0949">S-adenosyl-L-methionine</keyword>
<evidence type="ECO:0000256" key="4">
    <source>
        <dbReference type="ARBA" id="ARBA00022723"/>
    </source>
</evidence>
<dbReference type="InterPro" id="IPR034457">
    <property type="entry name" value="Organic_radical-activating"/>
</dbReference>
<organism evidence="8 9">
    <name type="scientific">Parasporobacterium paucivorans DSM 15970</name>
    <dbReference type="NCBI Taxonomy" id="1122934"/>
    <lineage>
        <taxon>Bacteria</taxon>
        <taxon>Bacillati</taxon>
        <taxon>Bacillota</taxon>
        <taxon>Clostridia</taxon>
        <taxon>Lachnospirales</taxon>
        <taxon>Lachnospiraceae</taxon>
        <taxon>Parasporobacterium</taxon>
    </lineage>
</organism>
<keyword evidence="2" id="KW-0004">4Fe-4S</keyword>
<keyword evidence="6" id="KW-0411">Iron-sulfur</keyword>
<sequence>MQIHGLIKTSLVDYPGYLACTIFTGCCNFRCPFCQNKGLVLSPGSEPVIPTETVLDYLQKRKTILEGVCISGGEPTLQAGLKDFIRSIKALGLKVKLDTNGTRPDVLKALQHENLLDYVAMDIKAPRNKYAEVSGIDSPDMDRIQESIDFIMSSMQDYEFRTTVVKELHSLDDIREIISWIRGCRLYTIQSYRDGDTVICPGFTAYTQEELDTLATEPWIKIANRS</sequence>
<keyword evidence="9" id="KW-1185">Reference proteome</keyword>
<keyword evidence="8" id="KW-0456">Lyase</keyword>
<feature type="domain" description="Radical SAM core" evidence="7">
    <location>
        <begin position="12"/>
        <end position="226"/>
    </location>
</feature>
<evidence type="ECO:0000256" key="2">
    <source>
        <dbReference type="ARBA" id="ARBA00022485"/>
    </source>
</evidence>
<comment type="cofactor">
    <cofactor evidence="1">
        <name>[4Fe-4S] cluster</name>
        <dbReference type="ChEBI" id="CHEBI:49883"/>
    </cofactor>
</comment>
<dbReference type="SFLD" id="SFLDG01094">
    <property type="entry name" value="Uncharacterised_Radical_SAM_Su"/>
    <property type="match status" value="1"/>
</dbReference>
<dbReference type="PROSITE" id="PS51918">
    <property type="entry name" value="RADICAL_SAM"/>
    <property type="match status" value="1"/>
</dbReference>
<proteinExistence type="predicted"/>
<dbReference type="GO" id="GO:0016829">
    <property type="term" value="F:lyase activity"/>
    <property type="evidence" value="ECO:0007669"/>
    <property type="project" value="UniProtKB-KW"/>
</dbReference>
<evidence type="ECO:0000313" key="8">
    <source>
        <dbReference type="EMBL" id="SHI46278.1"/>
    </source>
</evidence>
<dbReference type="PANTHER" id="PTHR30352:SF13">
    <property type="entry name" value="GLYCYL-RADICAL ENZYME ACTIVATING ENZYME YJJW-RELATED"/>
    <property type="match status" value="1"/>
</dbReference>
<dbReference type="SFLD" id="SFLDS00029">
    <property type="entry name" value="Radical_SAM"/>
    <property type="match status" value="1"/>
</dbReference>
<reference evidence="8 9" key="1">
    <citation type="submission" date="2016-11" db="EMBL/GenBank/DDBJ databases">
        <authorList>
            <person name="Jaros S."/>
            <person name="Januszkiewicz K."/>
            <person name="Wedrychowicz H."/>
        </authorList>
    </citation>
    <scope>NUCLEOTIDE SEQUENCE [LARGE SCALE GENOMIC DNA]</scope>
    <source>
        <strain evidence="8 9">DSM 15970</strain>
    </source>
</reference>
<gene>
    <name evidence="8" type="ORF">SAMN02745691_00317</name>
</gene>
<evidence type="ECO:0000313" key="9">
    <source>
        <dbReference type="Proteomes" id="UP000184342"/>
    </source>
</evidence>
<dbReference type="InterPro" id="IPR012840">
    <property type="entry name" value="NrdG2"/>
</dbReference>
<dbReference type="AlphaFoldDB" id="A0A1M6BCI6"/>
<accession>A0A1M6BCI6</accession>
<dbReference type="Pfam" id="PF04055">
    <property type="entry name" value="Radical_SAM"/>
    <property type="match status" value="1"/>
</dbReference>
<dbReference type="STRING" id="1122934.SAMN02745691_00317"/>
<name>A0A1M6BCI6_9FIRM</name>